<reference evidence="2 3" key="1">
    <citation type="journal article" date="2012" name="Science">
        <title>The Paleozoic origin of enzymatic lignin decomposition reconstructed from 31 fungal genomes.</title>
        <authorList>
            <person name="Floudas D."/>
            <person name="Binder M."/>
            <person name="Riley R."/>
            <person name="Barry K."/>
            <person name="Blanchette R.A."/>
            <person name="Henrissat B."/>
            <person name="Martinez A.T."/>
            <person name="Otillar R."/>
            <person name="Spatafora J.W."/>
            <person name="Yadav J.S."/>
            <person name="Aerts A."/>
            <person name="Benoit I."/>
            <person name="Boyd A."/>
            <person name="Carlson A."/>
            <person name="Copeland A."/>
            <person name="Coutinho P.M."/>
            <person name="de Vries R.P."/>
            <person name="Ferreira P."/>
            <person name="Findley K."/>
            <person name="Foster B."/>
            <person name="Gaskell J."/>
            <person name="Glotzer D."/>
            <person name="Gorecki P."/>
            <person name="Heitman J."/>
            <person name="Hesse C."/>
            <person name="Hori C."/>
            <person name="Igarashi K."/>
            <person name="Jurgens J.A."/>
            <person name="Kallen N."/>
            <person name="Kersten P."/>
            <person name="Kohler A."/>
            <person name="Kuees U."/>
            <person name="Kumar T.K.A."/>
            <person name="Kuo A."/>
            <person name="LaButti K."/>
            <person name="Larrondo L.F."/>
            <person name="Lindquist E."/>
            <person name="Ling A."/>
            <person name="Lombard V."/>
            <person name="Lucas S."/>
            <person name="Lundell T."/>
            <person name="Martin R."/>
            <person name="McLaughlin D.J."/>
            <person name="Morgenstern I."/>
            <person name="Morin E."/>
            <person name="Murat C."/>
            <person name="Nagy L.G."/>
            <person name="Nolan M."/>
            <person name="Ohm R.A."/>
            <person name="Patyshakuliyeva A."/>
            <person name="Rokas A."/>
            <person name="Ruiz-Duenas F.J."/>
            <person name="Sabat G."/>
            <person name="Salamov A."/>
            <person name="Samejima M."/>
            <person name="Schmutz J."/>
            <person name="Slot J.C."/>
            <person name="St John F."/>
            <person name="Stenlid J."/>
            <person name="Sun H."/>
            <person name="Sun S."/>
            <person name="Syed K."/>
            <person name="Tsang A."/>
            <person name="Wiebenga A."/>
            <person name="Young D."/>
            <person name="Pisabarro A."/>
            <person name="Eastwood D.C."/>
            <person name="Martin F."/>
            <person name="Cullen D."/>
            <person name="Grigoriev I.V."/>
            <person name="Hibbett D.S."/>
        </authorList>
    </citation>
    <scope>NUCLEOTIDE SEQUENCE [LARGE SCALE GENOMIC DNA]</scope>
    <source>
        <strain evidence="2 3">DJM-731 SS1</strain>
    </source>
</reference>
<evidence type="ECO:0000313" key="2">
    <source>
        <dbReference type="EMBL" id="EJT96924.1"/>
    </source>
</evidence>
<organism evidence="2 3">
    <name type="scientific">Dacryopinax primogenitus (strain DJM 731)</name>
    <name type="common">Brown rot fungus</name>
    <dbReference type="NCBI Taxonomy" id="1858805"/>
    <lineage>
        <taxon>Eukaryota</taxon>
        <taxon>Fungi</taxon>
        <taxon>Dikarya</taxon>
        <taxon>Basidiomycota</taxon>
        <taxon>Agaricomycotina</taxon>
        <taxon>Dacrymycetes</taxon>
        <taxon>Dacrymycetales</taxon>
        <taxon>Dacrymycetaceae</taxon>
        <taxon>Dacryopinax</taxon>
    </lineage>
</organism>
<dbReference type="Proteomes" id="UP000030653">
    <property type="component" value="Unassembled WGS sequence"/>
</dbReference>
<dbReference type="HOGENOM" id="CLU_556699_0_0_1"/>
<evidence type="ECO:0008006" key="4">
    <source>
        <dbReference type="Google" id="ProtNLM"/>
    </source>
</evidence>
<gene>
    <name evidence="2" type="ORF">DACRYDRAFT_119741</name>
</gene>
<dbReference type="RefSeq" id="XP_040623822.1">
    <property type="nucleotide sequence ID" value="XM_040770854.1"/>
</dbReference>
<accession>M5FQE2</accession>
<evidence type="ECO:0000256" key="1">
    <source>
        <dbReference type="SAM" id="MobiDB-lite"/>
    </source>
</evidence>
<name>M5FQE2_DACPD</name>
<dbReference type="SUPFAM" id="SSF52047">
    <property type="entry name" value="RNI-like"/>
    <property type="match status" value="1"/>
</dbReference>
<protein>
    <recommendedName>
        <fullName evidence="4">F-box domain-containing protein</fullName>
    </recommendedName>
</protein>
<proteinExistence type="predicted"/>
<evidence type="ECO:0000313" key="3">
    <source>
        <dbReference type="Proteomes" id="UP000030653"/>
    </source>
</evidence>
<sequence length="490" mass="55934">MSTHYSQTLQLCENKREDVCLIPGLPNEIWRLIVIAVYDTLPEDYREHAVSTLRSVSRGWRQGVEGMSVLWTLVTFGRALSYPVAGLRLRLTHTLVTLPDYAATAAERPRLVVANDRREETENLDGPGLPIRPSGPGGDPECDIRSTWDDFTTRQKCALRRFNQSLSRSSAREMSVRIKLHKCDGIPLWYLTRQLFPHAARISELDVDIHPHRWAVDPGEIGMFFAARSDRLRNAADQVVPEDEELFHCTERMFDFTCLTSLSLYNVCFRTKCEHHLLLQRCLALRTLTVDRNEDWPPLPSTQEKKSRPTALILPQLEHLNMELSFLMHLLEDGIETPVLTQLCLSNPLNIDTDNFQGKPPTYAWMAAVEKLGLRGVFSDDVIGQYLVHTPVLKMLALQSCGTPTLCTDILTRRATYSGIGRSVIAPRLENIKLCHSLVDDQSVLHTLNHRPVKQDEWPKPLMFDISNCRKTTPLLGMEIFHRRRGVWMP</sequence>
<dbReference type="AlphaFoldDB" id="M5FQE2"/>
<dbReference type="GeneID" id="63685916"/>
<dbReference type="OrthoDB" id="10514804at2759"/>
<feature type="region of interest" description="Disordered" evidence="1">
    <location>
        <begin position="118"/>
        <end position="140"/>
    </location>
</feature>
<keyword evidence="3" id="KW-1185">Reference proteome</keyword>
<dbReference type="EMBL" id="JH795879">
    <property type="protein sequence ID" value="EJT96924.1"/>
    <property type="molecule type" value="Genomic_DNA"/>
</dbReference>